<sequence length="67" mass="7812">MNKAKALKVLCARLYEMERSRIQTSRSKLRSEQIGSGDRSERIRTYNFPQGRVTDHRVGITHYSKIS</sequence>
<reference evidence="1 2" key="1">
    <citation type="journal article" date="2022" name="Plant J.">
        <title>Chromosome-level genome of Camellia lanceoleosa provides a valuable resource for understanding genome evolution and self-incompatibility.</title>
        <authorList>
            <person name="Gong W."/>
            <person name="Xiao S."/>
            <person name="Wang L."/>
            <person name="Liao Z."/>
            <person name="Chang Y."/>
            <person name="Mo W."/>
            <person name="Hu G."/>
            <person name="Li W."/>
            <person name="Zhao G."/>
            <person name="Zhu H."/>
            <person name="Hu X."/>
            <person name="Ji K."/>
            <person name="Xiang X."/>
            <person name="Song Q."/>
            <person name="Yuan D."/>
            <person name="Jin S."/>
            <person name="Zhang L."/>
        </authorList>
    </citation>
    <scope>NUCLEOTIDE SEQUENCE [LARGE SCALE GENOMIC DNA]</scope>
    <source>
        <strain evidence="1">SQ_2022a</strain>
    </source>
</reference>
<name>A0ACC0HX81_9ERIC</name>
<evidence type="ECO:0000313" key="2">
    <source>
        <dbReference type="Proteomes" id="UP001060215"/>
    </source>
</evidence>
<comment type="caution">
    <text evidence="1">The sequence shown here is derived from an EMBL/GenBank/DDBJ whole genome shotgun (WGS) entry which is preliminary data.</text>
</comment>
<keyword evidence="2" id="KW-1185">Reference proteome</keyword>
<evidence type="ECO:0000313" key="1">
    <source>
        <dbReference type="EMBL" id="KAI8017600.1"/>
    </source>
</evidence>
<dbReference type="EMBL" id="CM045759">
    <property type="protein sequence ID" value="KAI8017600.1"/>
    <property type="molecule type" value="Genomic_DNA"/>
</dbReference>
<accession>A0ACC0HX81</accession>
<protein>
    <submittedName>
        <fullName evidence="1">Peptide chain release factor 1</fullName>
    </submittedName>
</protein>
<dbReference type="Proteomes" id="UP001060215">
    <property type="component" value="Chromosome 2"/>
</dbReference>
<proteinExistence type="predicted"/>
<gene>
    <name evidence="1" type="ORF">LOK49_LG04G01283</name>
</gene>
<organism evidence="1 2">
    <name type="scientific">Camellia lanceoleosa</name>
    <dbReference type="NCBI Taxonomy" id="1840588"/>
    <lineage>
        <taxon>Eukaryota</taxon>
        <taxon>Viridiplantae</taxon>
        <taxon>Streptophyta</taxon>
        <taxon>Embryophyta</taxon>
        <taxon>Tracheophyta</taxon>
        <taxon>Spermatophyta</taxon>
        <taxon>Magnoliopsida</taxon>
        <taxon>eudicotyledons</taxon>
        <taxon>Gunneridae</taxon>
        <taxon>Pentapetalae</taxon>
        <taxon>asterids</taxon>
        <taxon>Ericales</taxon>
        <taxon>Theaceae</taxon>
        <taxon>Camellia</taxon>
    </lineage>
</organism>